<sequence length="186" mass="20032">MQQMNEAGKPALTDEIVVRRARPGDAASIAGVRIDAWRASYRGLVPDSYLDHLKPEESVKMWEQVLGASSDAACTFVAESGGEIIGFASGMTLADGRFGCDAELTAICVLPDEQRRGLGKRLLANVAATLISAGATGLMAWVLTKNEGAGEFFRALGAEQLFEQTFTWDDGSELDETGFVWRKLKA</sequence>
<dbReference type="InterPro" id="IPR050832">
    <property type="entry name" value="Bact_Acetyltransf"/>
</dbReference>
<proteinExistence type="predicted"/>
<dbReference type="SUPFAM" id="SSF55729">
    <property type="entry name" value="Acyl-CoA N-acyltransferases (Nat)"/>
    <property type="match status" value="1"/>
</dbReference>
<keyword evidence="3" id="KW-0472">Membrane</keyword>
<dbReference type="PROSITE" id="PS51186">
    <property type="entry name" value="GNAT"/>
    <property type="match status" value="1"/>
</dbReference>
<gene>
    <name evidence="5" type="ORF">GAK35_00971</name>
</gene>
<evidence type="ECO:0000313" key="5">
    <source>
        <dbReference type="EMBL" id="KAF1046581.1"/>
    </source>
</evidence>
<evidence type="ECO:0000259" key="4">
    <source>
        <dbReference type="PROSITE" id="PS51186"/>
    </source>
</evidence>
<keyword evidence="1" id="KW-0808">Transferase</keyword>
<dbReference type="EMBL" id="WNDX01000019">
    <property type="protein sequence ID" value="KAF1046581.1"/>
    <property type="molecule type" value="Genomic_DNA"/>
</dbReference>
<dbReference type="AlphaFoldDB" id="A0A7V8JVM6"/>
<dbReference type="Proteomes" id="UP000462435">
    <property type="component" value="Unassembled WGS sequence"/>
</dbReference>
<feature type="transmembrane region" description="Helical" evidence="3">
    <location>
        <begin position="122"/>
        <end position="143"/>
    </location>
</feature>
<evidence type="ECO:0000313" key="6">
    <source>
        <dbReference type="Proteomes" id="UP000462435"/>
    </source>
</evidence>
<organism evidence="5 6">
    <name type="scientific">Herbaspirillum frisingense</name>
    <dbReference type="NCBI Taxonomy" id="92645"/>
    <lineage>
        <taxon>Bacteria</taxon>
        <taxon>Pseudomonadati</taxon>
        <taxon>Pseudomonadota</taxon>
        <taxon>Betaproteobacteria</taxon>
        <taxon>Burkholderiales</taxon>
        <taxon>Oxalobacteraceae</taxon>
        <taxon>Herbaspirillum</taxon>
    </lineage>
</organism>
<evidence type="ECO:0000256" key="3">
    <source>
        <dbReference type="SAM" id="Phobius"/>
    </source>
</evidence>
<keyword evidence="3" id="KW-0812">Transmembrane</keyword>
<dbReference type="PANTHER" id="PTHR43877">
    <property type="entry name" value="AMINOALKYLPHOSPHONATE N-ACETYLTRANSFERASE-RELATED-RELATED"/>
    <property type="match status" value="1"/>
</dbReference>
<reference evidence="6" key="1">
    <citation type="journal article" date="2020" name="MBio">
        <title>Horizontal gene transfer to a defensive symbiont with a reduced genome amongst a multipartite beetle microbiome.</title>
        <authorList>
            <person name="Waterworth S.C."/>
            <person name="Florez L.V."/>
            <person name="Rees E.R."/>
            <person name="Hertweck C."/>
            <person name="Kaltenpoth M."/>
            <person name="Kwan J.C."/>
        </authorList>
    </citation>
    <scope>NUCLEOTIDE SEQUENCE [LARGE SCALE GENOMIC DNA]</scope>
</reference>
<keyword evidence="2" id="KW-0012">Acyltransferase</keyword>
<protein>
    <recommendedName>
        <fullName evidence="4">N-acetyltransferase domain-containing protein</fullName>
    </recommendedName>
</protein>
<evidence type="ECO:0000256" key="2">
    <source>
        <dbReference type="ARBA" id="ARBA00023315"/>
    </source>
</evidence>
<dbReference type="InterPro" id="IPR000182">
    <property type="entry name" value="GNAT_dom"/>
</dbReference>
<dbReference type="Gene3D" id="3.40.630.30">
    <property type="match status" value="1"/>
</dbReference>
<dbReference type="Pfam" id="PF00583">
    <property type="entry name" value="Acetyltransf_1"/>
    <property type="match status" value="1"/>
</dbReference>
<keyword evidence="3" id="KW-1133">Transmembrane helix</keyword>
<comment type="caution">
    <text evidence="5">The sequence shown here is derived from an EMBL/GenBank/DDBJ whole genome shotgun (WGS) entry which is preliminary data.</text>
</comment>
<dbReference type="InterPro" id="IPR016181">
    <property type="entry name" value="Acyl_CoA_acyltransferase"/>
</dbReference>
<dbReference type="GO" id="GO:0016747">
    <property type="term" value="F:acyltransferase activity, transferring groups other than amino-acyl groups"/>
    <property type="evidence" value="ECO:0007669"/>
    <property type="project" value="InterPro"/>
</dbReference>
<accession>A0A7V8JVM6</accession>
<feature type="domain" description="N-acetyltransferase" evidence="4">
    <location>
        <begin position="16"/>
        <end position="186"/>
    </location>
</feature>
<evidence type="ECO:0000256" key="1">
    <source>
        <dbReference type="ARBA" id="ARBA00022679"/>
    </source>
</evidence>
<name>A0A7V8JVM6_9BURK</name>
<dbReference type="CDD" id="cd04301">
    <property type="entry name" value="NAT_SF"/>
    <property type="match status" value="1"/>
</dbReference>